<dbReference type="Proteomes" id="UP000248925">
    <property type="component" value="Unassembled WGS sequence"/>
</dbReference>
<dbReference type="RefSeq" id="WP_111162026.1">
    <property type="nucleotide sequence ID" value="NZ_PCDP01000039.1"/>
</dbReference>
<feature type="compositionally biased region" description="Basic and acidic residues" evidence="1">
    <location>
        <begin position="32"/>
        <end position="45"/>
    </location>
</feature>
<dbReference type="Pfam" id="PF11154">
    <property type="entry name" value="DUF2934"/>
    <property type="match status" value="1"/>
</dbReference>
<proteinExistence type="predicted"/>
<dbReference type="OrthoDB" id="9811127at2"/>
<protein>
    <recommendedName>
        <fullName evidence="4">DUF2934 domain-containing protein</fullName>
    </recommendedName>
</protein>
<evidence type="ECO:0008006" key="4">
    <source>
        <dbReference type="Google" id="ProtNLM"/>
    </source>
</evidence>
<dbReference type="AlphaFoldDB" id="A0A2W4CEI8"/>
<keyword evidence="3" id="KW-1185">Reference proteome</keyword>
<comment type="caution">
    <text evidence="2">The sequence shown here is derived from an EMBL/GenBank/DDBJ whole genome shotgun (WGS) entry which is preliminary data.</text>
</comment>
<sequence length="88" mass="9617">MTESRDEWIKKRAYSLWEEEGYPTGKDAAHWEQATKERSEMEKTAPDGLKVKPKAKSAAASKKSTANGAIPPAAVVKRTTKKAVSAKA</sequence>
<evidence type="ECO:0000313" key="3">
    <source>
        <dbReference type="Proteomes" id="UP000248925"/>
    </source>
</evidence>
<evidence type="ECO:0000313" key="2">
    <source>
        <dbReference type="EMBL" id="PZM11539.1"/>
    </source>
</evidence>
<feature type="compositionally biased region" description="Low complexity" evidence="1">
    <location>
        <begin position="56"/>
        <end position="69"/>
    </location>
</feature>
<organism evidence="2 3">
    <name type="scientific">Rhizobium tubonense</name>
    <dbReference type="NCBI Taxonomy" id="484088"/>
    <lineage>
        <taxon>Bacteria</taxon>
        <taxon>Pseudomonadati</taxon>
        <taxon>Pseudomonadota</taxon>
        <taxon>Alphaproteobacteria</taxon>
        <taxon>Hyphomicrobiales</taxon>
        <taxon>Rhizobiaceae</taxon>
        <taxon>Rhizobium/Agrobacterium group</taxon>
        <taxon>Rhizobium</taxon>
    </lineage>
</organism>
<gene>
    <name evidence="2" type="ORF">CPY51_20130</name>
</gene>
<accession>A0A2W4CEI8</accession>
<feature type="region of interest" description="Disordered" evidence="1">
    <location>
        <begin position="32"/>
        <end position="73"/>
    </location>
</feature>
<dbReference type="EMBL" id="PCDP01000039">
    <property type="protein sequence ID" value="PZM11539.1"/>
    <property type="molecule type" value="Genomic_DNA"/>
</dbReference>
<reference evidence="2 3" key="1">
    <citation type="journal article" date="2018" name="Sci. Rep.">
        <title>Rhizobium tumorigenes sp. nov., a novel plant tumorigenic bacterium isolated from cane gall tumors on thornless blackberry.</title>
        <authorList>
            <person name="Kuzmanovi N."/>
            <person name="Smalla K."/>
            <person name="Gronow S."/>
            <person name="PuBawska J."/>
        </authorList>
    </citation>
    <scope>NUCLEOTIDE SEQUENCE [LARGE SCALE GENOMIC DNA]</scope>
    <source>
        <strain evidence="2 3">CCBAU 85046</strain>
    </source>
</reference>
<dbReference type="InterPro" id="IPR021327">
    <property type="entry name" value="DUF2934"/>
</dbReference>
<name>A0A2W4CEI8_9HYPH</name>
<evidence type="ECO:0000256" key="1">
    <source>
        <dbReference type="SAM" id="MobiDB-lite"/>
    </source>
</evidence>